<dbReference type="RefSeq" id="WP_048885252.1">
    <property type="nucleotide sequence ID" value="NZ_CP011310.1"/>
</dbReference>
<dbReference type="PROSITE" id="PS51257">
    <property type="entry name" value="PROKAR_LIPOPROTEIN"/>
    <property type="match status" value="1"/>
</dbReference>
<dbReference type="OrthoDB" id="7406515at2"/>
<dbReference type="KEGG" id="ery:CP97_06425"/>
<evidence type="ECO:0000313" key="2">
    <source>
        <dbReference type="EMBL" id="AKQ41733.1"/>
    </source>
</evidence>
<name>A0A0H4VXC6_9SPHN</name>
<dbReference type="PATRIC" id="fig|1648404.4.peg.1343"/>
<feature type="signal peptide" evidence="1">
    <location>
        <begin position="1"/>
        <end position="16"/>
    </location>
</feature>
<dbReference type="AlphaFoldDB" id="A0A0H4VXC6"/>
<dbReference type="Proteomes" id="UP000059113">
    <property type="component" value="Chromosome"/>
</dbReference>
<protein>
    <recommendedName>
        <fullName evidence="4">DUF3617 domain-containing protein</fullName>
    </recommendedName>
</protein>
<dbReference type="EMBL" id="CP011310">
    <property type="protein sequence ID" value="AKQ41733.1"/>
    <property type="molecule type" value="Genomic_DNA"/>
</dbReference>
<proteinExistence type="predicted"/>
<dbReference type="Pfam" id="PF12276">
    <property type="entry name" value="DUF3617"/>
    <property type="match status" value="1"/>
</dbReference>
<evidence type="ECO:0000313" key="3">
    <source>
        <dbReference type="Proteomes" id="UP000059113"/>
    </source>
</evidence>
<accession>A0A0H4VXC6</accession>
<keyword evidence="3" id="KW-1185">Reference proteome</keyword>
<organism evidence="2 3">
    <name type="scientific">Aurantiacibacter atlanticus</name>
    <dbReference type="NCBI Taxonomy" id="1648404"/>
    <lineage>
        <taxon>Bacteria</taxon>
        <taxon>Pseudomonadati</taxon>
        <taxon>Pseudomonadota</taxon>
        <taxon>Alphaproteobacteria</taxon>
        <taxon>Sphingomonadales</taxon>
        <taxon>Erythrobacteraceae</taxon>
        <taxon>Aurantiacibacter</taxon>
    </lineage>
</organism>
<gene>
    <name evidence="2" type="ORF">CP97_06425</name>
</gene>
<dbReference type="STRING" id="1648404.CP97_06425"/>
<keyword evidence="1" id="KW-0732">Signal</keyword>
<sequence>MRISSIFAASSLLVLAACGDSGTDDDPSDPDEVAAAAETIAKPQPGQYRTIAELVEFDIPGASEEEVQMMRGFVESSAAQEQTFCMTQEKADEGFQEFLSAMQDNSEECTFSEFKVDGEALDATMNCDDGAGSSGTITFDGTISETKQNMTVTMDMSNPGEGQSMRMVMRNTTERTGECTAEDDAA</sequence>
<dbReference type="InterPro" id="IPR022061">
    <property type="entry name" value="DUF3617"/>
</dbReference>
<reference evidence="2 3" key="1">
    <citation type="journal article" date="2015" name="Int. J. Syst. Evol. Microbiol.">
        <title>Erythrobacter atlanticus sp. nov., a bacterium from ocean sediment able to degrade polycyclic aromatic hydrocarbons.</title>
        <authorList>
            <person name="Zhuang L."/>
            <person name="Liu Y."/>
            <person name="Wang L."/>
            <person name="Wang W."/>
            <person name="Shao Z."/>
        </authorList>
    </citation>
    <scope>NUCLEOTIDE SEQUENCE [LARGE SCALE GENOMIC DNA]</scope>
    <source>
        <strain evidence="3">s21-N3</strain>
    </source>
</reference>
<evidence type="ECO:0000256" key="1">
    <source>
        <dbReference type="SAM" id="SignalP"/>
    </source>
</evidence>
<evidence type="ECO:0008006" key="4">
    <source>
        <dbReference type="Google" id="ProtNLM"/>
    </source>
</evidence>
<reference evidence="3" key="2">
    <citation type="submission" date="2015-04" db="EMBL/GenBank/DDBJ databases">
        <title>The complete genome sequence of Erythrobacter sp. s21-N3.</title>
        <authorList>
            <person name="Zhuang L."/>
            <person name="Liu Y."/>
            <person name="Shao Z."/>
        </authorList>
    </citation>
    <scope>NUCLEOTIDE SEQUENCE [LARGE SCALE GENOMIC DNA]</scope>
    <source>
        <strain evidence="3">s21-N3</strain>
    </source>
</reference>
<feature type="chain" id="PRO_5005211263" description="DUF3617 domain-containing protein" evidence="1">
    <location>
        <begin position="17"/>
        <end position="186"/>
    </location>
</feature>